<feature type="non-terminal residue" evidence="2">
    <location>
        <position position="138"/>
    </location>
</feature>
<sequence length="138" mass="16143">MTDKYFVAYTGIKVKHFRDTLLQHMGNVKKSVFERARHQKQYDRRVNKRLMQTQKSKIDMGKAVNDDLVVTESSGIESEVQDDNTRSGNDTDAHDVDIRPIYDEETMATVQLNVECNIFTIRQQHTEQPEIINERRVD</sequence>
<reference evidence="2" key="1">
    <citation type="journal article" date="2019" name="Sci. Rep.">
        <title>Draft genome of Tanacetum cinerariifolium, the natural source of mosquito coil.</title>
        <authorList>
            <person name="Yamashiro T."/>
            <person name="Shiraishi A."/>
            <person name="Satake H."/>
            <person name="Nakayama K."/>
        </authorList>
    </citation>
    <scope>NUCLEOTIDE SEQUENCE</scope>
</reference>
<gene>
    <name evidence="2" type="ORF">Tci_644345</name>
</gene>
<dbReference type="EMBL" id="BKCJ010475840">
    <property type="protein sequence ID" value="GFA72373.1"/>
    <property type="molecule type" value="Genomic_DNA"/>
</dbReference>
<feature type="region of interest" description="Disordered" evidence="1">
    <location>
        <begin position="73"/>
        <end position="98"/>
    </location>
</feature>
<organism evidence="2">
    <name type="scientific">Tanacetum cinerariifolium</name>
    <name type="common">Dalmatian daisy</name>
    <name type="synonym">Chrysanthemum cinerariifolium</name>
    <dbReference type="NCBI Taxonomy" id="118510"/>
    <lineage>
        <taxon>Eukaryota</taxon>
        <taxon>Viridiplantae</taxon>
        <taxon>Streptophyta</taxon>
        <taxon>Embryophyta</taxon>
        <taxon>Tracheophyta</taxon>
        <taxon>Spermatophyta</taxon>
        <taxon>Magnoliopsida</taxon>
        <taxon>eudicotyledons</taxon>
        <taxon>Gunneridae</taxon>
        <taxon>Pentapetalae</taxon>
        <taxon>asterids</taxon>
        <taxon>campanulids</taxon>
        <taxon>Asterales</taxon>
        <taxon>Asteraceae</taxon>
        <taxon>Asteroideae</taxon>
        <taxon>Anthemideae</taxon>
        <taxon>Anthemidinae</taxon>
        <taxon>Tanacetum</taxon>
    </lineage>
</organism>
<evidence type="ECO:0000313" key="2">
    <source>
        <dbReference type="EMBL" id="GFA72373.1"/>
    </source>
</evidence>
<evidence type="ECO:0000256" key="1">
    <source>
        <dbReference type="SAM" id="MobiDB-lite"/>
    </source>
</evidence>
<dbReference type="AlphaFoldDB" id="A0A699K395"/>
<protein>
    <submittedName>
        <fullName evidence="2">Uncharacterized protein</fullName>
    </submittedName>
</protein>
<feature type="compositionally biased region" description="Basic and acidic residues" evidence="1">
    <location>
        <begin position="83"/>
        <end position="98"/>
    </location>
</feature>
<comment type="caution">
    <text evidence="2">The sequence shown here is derived from an EMBL/GenBank/DDBJ whole genome shotgun (WGS) entry which is preliminary data.</text>
</comment>
<proteinExistence type="predicted"/>
<name>A0A699K395_TANCI</name>
<accession>A0A699K395</accession>